<gene>
    <name evidence="3" type="ORF">GCM10009777_25310</name>
</gene>
<accession>A0ABP5E5G6</accession>
<proteinExistence type="predicted"/>
<evidence type="ECO:0000259" key="2">
    <source>
        <dbReference type="PROSITE" id="PS51903"/>
    </source>
</evidence>
<dbReference type="SUPFAM" id="SSF81923">
    <property type="entry name" value="Double Clp-N motif"/>
    <property type="match status" value="1"/>
</dbReference>
<reference evidence="4" key="1">
    <citation type="journal article" date="2019" name="Int. J. Syst. Evol. Microbiol.">
        <title>The Global Catalogue of Microorganisms (GCM) 10K type strain sequencing project: providing services to taxonomists for standard genome sequencing and annotation.</title>
        <authorList>
            <consortium name="The Broad Institute Genomics Platform"/>
            <consortium name="The Broad Institute Genome Sequencing Center for Infectious Disease"/>
            <person name="Wu L."/>
            <person name="Ma J."/>
        </authorList>
    </citation>
    <scope>NUCLEOTIDE SEQUENCE [LARGE SCALE GENOMIC DNA]</scope>
    <source>
        <strain evidence="4">JCM 14902</strain>
    </source>
</reference>
<dbReference type="Pfam" id="PF02861">
    <property type="entry name" value="Clp_N"/>
    <property type="match status" value="2"/>
</dbReference>
<keyword evidence="4" id="KW-1185">Reference proteome</keyword>
<dbReference type="Gene3D" id="1.10.1780.10">
    <property type="entry name" value="Clp, N-terminal domain"/>
    <property type="match status" value="1"/>
</dbReference>
<protein>
    <submittedName>
        <fullName evidence="3">Clp protease N-terminal domain-containing protein</fullName>
    </submittedName>
</protein>
<comment type="caution">
    <text evidence="3">The sequence shown here is derived from an EMBL/GenBank/DDBJ whole genome shotgun (WGS) entry which is preliminary data.</text>
</comment>
<dbReference type="GO" id="GO:0008233">
    <property type="term" value="F:peptidase activity"/>
    <property type="evidence" value="ECO:0007669"/>
    <property type="project" value="UniProtKB-KW"/>
</dbReference>
<dbReference type="InterPro" id="IPR004176">
    <property type="entry name" value="Clp_R_N"/>
</dbReference>
<dbReference type="InterPro" id="IPR036628">
    <property type="entry name" value="Clp_N_dom_sf"/>
</dbReference>
<evidence type="ECO:0000256" key="1">
    <source>
        <dbReference type="PROSITE-ProRule" id="PRU01251"/>
    </source>
</evidence>
<evidence type="ECO:0000313" key="3">
    <source>
        <dbReference type="EMBL" id="GAA1989164.1"/>
    </source>
</evidence>
<dbReference type="GO" id="GO:0006508">
    <property type="term" value="P:proteolysis"/>
    <property type="evidence" value="ECO:0007669"/>
    <property type="project" value="UniProtKB-KW"/>
</dbReference>
<dbReference type="Proteomes" id="UP001500326">
    <property type="component" value="Unassembled WGS sequence"/>
</dbReference>
<sequence length="153" mass="16247">MFERFAREARSAVEGARREAGRRGDRRIGTEHLLLALLHDRAVAQTVGVDATAAEKAADQLDRDALAAIGLTIGEFEPTGSAGARRVPRMTSGAKSVLQGALVTATAEKARAITSRHLLLALLDRHEPDPAAALLDALHVDPSLLRSRLTTAA</sequence>
<evidence type="ECO:0000313" key="4">
    <source>
        <dbReference type="Proteomes" id="UP001500326"/>
    </source>
</evidence>
<name>A0ABP5E5G6_9MICO</name>
<organism evidence="3 4">
    <name type="scientific">Microbacterium pumilum</name>
    <dbReference type="NCBI Taxonomy" id="344165"/>
    <lineage>
        <taxon>Bacteria</taxon>
        <taxon>Bacillati</taxon>
        <taxon>Actinomycetota</taxon>
        <taxon>Actinomycetes</taxon>
        <taxon>Micrococcales</taxon>
        <taxon>Microbacteriaceae</taxon>
        <taxon>Microbacterium</taxon>
    </lineage>
</organism>
<dbReference type="RefSeq" id="WP_344062701.1">
    <property type="nucleotide sequence ID" value="NZ_BAAAOH010000001.1"/>
</dbReference>
<keyword evidence="1" id="KW-0677">Repeat</keyword>
<keyword evidence="3" id="KW-0645">Protease</keyword>
<dbReference type="PROSITE" id="PS51903">
    <property type="entry name" value="CLP_R"/>
    <property type="match status" value="1"/>
</dbReference>
<feature type="domain" description="Clp R" evidence="2">
    <location>
        <begin position="2"/>
        <end position="153"/>
    </location>
</feature>
<keyword evidence="3" id="KW-0378">Hydrolase</keyword>
<dbReference type="EMBL" id="BAAAOH010000001">
    <property type="protein sequence ID" value="GAA1989164.1"/>
    <property type="molecule type" value="Genomic_DNA"/>
</dbReference>